<evidence type="ECO:0000256" key="10">
    <source>
        <dbReference type="SAM" id="MobiDB-lite"/>
    </source>
</evidence>
<dbReference type="OrthoDB" id="8481221at2"/>
<evidence type="ECO:0000256" key="1">
    <source>
        <dbReference type="ARBA" id="ARBA00004383"/>
    </source>
</evidence>
<dbReference type="PANTHER" id="PTHR33446">
    <property type="entry name" value="PROTEIN TONB-RELATED"/>
    <property type="match status" value="1"/>
</dbReference>
<dbReference type="GO" id="GO:0031992">
    <property type="term" value="F:energy transducer activity"/>
    <property type="evidence" value="ECO:0007669"/>
    <property type="project" value="TreeGrafter"/>
</dbReference>
<feature type="transmembrane region" description="Helical" evidence="11">
    <location>
        <begin position="30"/>
        <end position="52"/>
    </location>
</feature>
<comment type="caution">
    <text evidence="13">The sequence shown here is derived from an EMBL/GenBank/DDBJ whole genome shotgun (WGS) entry which is preliminary data.</text>
</comment>
<feature type="compositionally biased region" description="Pro residues" evidence="10">
    <location>
        <begin position="97"/>
        <end position="122"/>
    </location>
</feature>
<dbReference type="Proteomes" id="UP000216151">
    <property type="component" value="Unassembled WGS sequence"/>
</dbReference>
<dbReference type="PANTHER" id="PTHR33446:SF2">
    <property type="entry name" value="PROTEIN TONB"/>
    <property type="match status" value="1"/>
</dbReference>
<keyword evidence="5" id="KW-0997">Cell inner membrane</keyword>
<comment type="similarity">
    <text evidence="2">Belongs to the TonB family.</text>
</comment>
<dbReference type="Gene3D" id="3.30.1150.10">
    <property type="match status" value="1"/>
</dbReference>
<dbReference type="GO" id="GO:0098797">
    <property type="term" value="C:plasma membrane protein complex"/>
    <property type="evidence" value="ECO:0007669"/>
    <property type="project" value="TreeGrafter"/>
</dbReference>
<protein>
    <submittedName>
        <fullName evidence="13">Energy transducer TonB</fullName>
    </submittedName>
</protein>
<evidence type="ECO:0000256" key="5">
    <source>
        <dbReference type="ARBA" id="ARBA00022519"/>
    </source>
</evidence>
<dbReference type="Pfam" id="PF03544">
    <property type="entry name" value="TonB_C"/>
    <property type="match status" value="1"/>
</dbReference>
<keyword evidence="4" id="KW-1003">Cell membrane</keyword>
<gene>
    <name evidence="13" type="ORF">B8X00_10650</name>
</gene>
<evidence type="ECO:0000259" key="12">
    <source>
        <dbReference type="PROSITE" id="PS52015"/>
    </source>
</evidence>
<reference evidence="13 14" key="1">
    <citation type="submission" date="2017-04" db="EMBL/GenBank/DDBJ databases">
        <title>Kefir bacterial isolates.</title>
        <authorList>
            <person name="Kim Y."/>
            <person name="Blasche S."/>
            <person name="Patil K.R."/>
        </authorList>
    </citation>
    <scope>NUCLEOTIDE SEQUENCE [LARGE SCALE GENOMIC DNA]</scope>
    <source>
        <strain evidence="13 14">KR</strain>
    </source>
</reference>
<dbReference type="GO" id="GO:0015031">
    <property type="term" value="P:protein transport"/>
    <property type="evidence" value="ECO:0007669"/>
    <property type="project" value="UniProtKB-KW"/>
</dbReference>
<dbReference type="AlphaFoldDB" id="A0A269XW23"/>
<evidence type="ECO:0000256" key="6">
    <source>
        <dbReference type="ARBA" id="ARBA00022692"/>
    </source>
</evidence>
<keyword evidence="9 11" id="KW-0472">Membrane</keyword>
<dbReference type="RefSeq" id="WP_095350134.1">
    <property type="nucleotide sequence ID" value="NZ_NCXK01000018.1"/>
</dbReference>
<feature type="region of interest" description="Disordered" evidence="10">
    <location>
        <begin position="73"/>
        <end position="123"/>
    </location>
</feature>
<evidence type="ECO:0000256" key="3">
    <source>
        <dbReference type="ARBA" id="ARBA00022448"/>
    </source>
</evidence>
<dbReference type="GO" id="GO:0055085">
    <property type="term" value="P:transmembrane transport"/>
    <property type="evidence" value="ECO:0007669"/>
    <property type="project" value="InterPro"/>
</dbReference>
<dbReference type="PROSITE" id="PS52015">
    <property type="entry name" value="TONB_CTD"/>
    <property type="match status" value="1"/>
</dbReference>
<keyword evidence="14" id="KW-1185">Reference proteome</keyword>
<evidence type="ECO:0000256" key="8">
    <source>
        <dbReference type="ARBA" id="ARBA00022989"/>
    </source>
</evidence>
<keyword evidence="6 11" id="KW-0812">Transmembrane</keyword>
<dbReference type="NCBIfam" id="TIGR01352">
    <property type="entry name" value="tonB_Cterm"/>
    <property type="match status" value="1"/>
</dbReference>
<evidence type="ECO:0000313" key="13">
    <source>
        <dbReference type="EMBL" id="PAK77494.1"/>
    </source>
</evidence>
<dbReference type="InterPro" id="IPR037682">
    <property type="entry name" value="TonB_C"/>
</dbReference>
<comment type="subcellular location">
    <subcellularLocation>
        <location evidence="1">Cell inner membrane</location>
        <topology evidence="1">Single-pass membrane protein</topology>
        <orientation evidence="1">Periplasmic side</orientation>
    </subcellularLocation>
</comment>
<dbReference type="InterPro" id="IPR006260">
    <property type="entry name" value="TonB/TolA_C"/>
</dbReference>
<dbReference type="InterPro" id="IPR051045">
    <property type="entry name" value="TonB-dependent_transducer"/>
</dbReference>
<sequence>MSASASPLPFSFHHWKAERLRREQRREARLWGFSLLGVSAIGGGVLGLLLLLPAPTAPMQDAAPPAIAMDLAPSPLSIPAPPTDAPPGPQQTLSQPDPAPELPPEVSAPPAPAPNPPVPVPMPEKLHKIVKKHTPAPRLPTPAPDLRKTAEQTTAPPAFAAAPANTQAAPPPGLASAQNTHEPATWQGLLLGRLEKYKRYPAQAQANAQQGTALLTFTMDRKGRVLSARLAGSSGHALLDAETLALVHRAEPLPCPPESVQGERITLTVPVEFDLKQNSD</sequence>
<evidence type="ECO:0000256" key="4">
    <source>
        <dbReference type="ARBA" id="ARBA00022475"/>
    </source>
</evidence>
<keyword evidence="8 11" id="KW-1133">Transmembrane helix</keyword>
<feature type="compositionally biased region" description="Pro residues" evidence="10">
    <location>
        <begin position="76"/>
        <end position="89"/>
    </location>
</feature>
<evidence type="ECO:0000256" key="7">
    <source>
        <dbReference type="ARBA" id="ARBA00022927"/>
    </source>
</evidence>
<keyword evidence="7" id="KW-0653">Protein transport</keyword>
<feature type="domain" description="TonB C-terminal" evidence="12">
    <location>
        <begin position="185"/>
        <end position="280"/>
    </location>
</feature>
<name>A0A269XW23_9PROT</name>
<evidence type="ECO:0000256" key="9">
    <source>
        <dbReference type="ARBA" id="ARBA00023136"/>
    </source>
</evidence>
<accession>A0A269XW23</accession>
<proteinExistence type="inferred from homology"/>
<organism evidence="13 14">
    <name type="scientific">Acetobacter fabarum</name>
    <dbReference type="NCBI Taxonomy" id="483199"/>
    <lineage>
        <taxon>Bacteria</taxon>
        <taxon>Pseudomonadati</taxon>
        <taxon>Pseudomonadota</taxon>
        <taxon>Alphaproteobacteria</taxon>
        <taxon>Acetobacterales</taxon>
        <taxon>Acetobacteraceae</taxon>
        <taxon>Acetobacter</taxon>
    </lineage>
</organism>
<dbReference type="EMBL" id="NCXK01000018">
    <property type="protein sequence ID" value="PAK77494.1"/>
    <property type="molecule type" value="Genomic_DNA"/>
</dbReference>
<dbReference type="SUPFAM" id="SSF74653">
    <property type="entry name" value="TolA/TonB C-terminal domain"/>
    <property type="match status" value="1"/>
</dbReference>
<keyword evidence="3" id="KW-0813">Transport</keyword>
<evidence type="ECO:0000313" key="14">
    <source>
        <dbReference type="Proteomes" id="UP000216151"/>
    </source>
</evidence>
<evidence type="ECO:0000256" key="2">
    <source>
        <dbReference type="ARBA" id="ARBA00006555"/>
    </source>
</evidence>
<evidence type="ECO:0000256" key="11">
    <source>
        <dbReference type="SAM" id="Phobius"/>
    </source>
</evidence>
<dbReference type="PRINTS" id="PR01217">
    <property type="entry name" value="PRICHEXTENSN"/>
</dbReference>